<sequence>MSLTGSPDILTSTTEGVLVGTSGRDGTAGMSLASSTGVTTTVALRPISGYARTARWLQAAVGEPGILAVGGARGGAHGNVRWTVWRTPRTAGGFGTLTETPQTFETFGGLEAGDLVGTAYAGSDALIVGSWVGAHGLDVTTWHPQGSTWLRDPPSPVLKNTASILKSAAAVGALGDRFVVVGDLLDLDDGMTSHPVVWLRAADGGSWTEHRIAITGHAHAVGCSLQRCVVVGVTAGGAARAWQLQADGSVTSIGLPETVTSDSDISTPVVTSDSTTIALPTRSGSLLVQVSPGRTTVLRTPPGSPLAFAADGARLYLASRTTSGSIQLWRSLASP</sequence>
<dbReference type="EMBL" id="JACCFW010000001">
    <property type="protein sequence ID" value="NYJ73053.1"/>
    <property type="molecule type" value="Genomic_DNA"/>
</dbReference>
<dbReference type="RefSeq" id="WP_179478044.1">
    <property type="nucleotide sequence ID" value="NZ_JACCFW010000001.1"/>
</dbReference>
<keyword evidence="2" id="KW-1185">Reference proteome</keyword>
<protein>
    <submittedName>
        <fullName evidence="1">Uncharacterized protein</fullName>
    </submittedName>
</protein>
<organism evidence="1 2">
    <name type="scientific">Allobranchiibius huperziae</name>
    <dbReference type="NCBI Taxonomy" id="1874116"/>
    <lineage>
        <taxon>Bacteria</taxon>
        <taxon>Bacillati</taxon>
        <taxon>Actinomycetota</taxon>
        <taxon>Actinomycetes</taxon>
        <taxon>Micrococcales</taxon>
        <taxon>Dermacoccaceae</taxon>
        <taxon>Allobranchiibius</taxon>
    </lineage>
</organism>
<proteinExistence type="predicted"/>
<dbReference type="Proteomes" id="UP000571817">
    <property type="component" value="Unassembled WGS sequence"/>
</dbReference>
<accession>A0A853DAS3</accession>
<dbReference type="AlphaFoldDB" id="A0A853DAS3"/>
<evidence type="ECO:0000313" key="1">
    <source>
        <dbReference type="EMBL" id="NYJ73053.1"/>
    </source>
</evidence>
<dbReference type="SUPFAM" id="SSF89372">
    <property type="entry name" value="Fucose-specific lectin"/>
    <property type="match status" value="1"/>
</dbReference>
<name>A0A853DAS3_9MICO</name>
<evidence type="ECO:0000313" key="2">
    <source>
        <dbReference type="Proteomes" id="UP000571817"/>
    </source>
</evidence>
<comment type="caution">
    <text evidence="1">The sequence shown here is derived from an EMBL/GenBank/DDBJ whole genome shotgun (WGS) entry which is preliminary data.</text>
</comment>
<gene>
    <name evidence="1" type="ORF">HNR15_000016</name>
</gene>
<reference evidence="1 2" key="1">
    <citation type="submission" date="2020-07" db="EMBL/GenBank/DDBJ databases">
        <title>Sequencing the genomes of 1000 actinobacteria strains.</title>
        <authorList>
            <person name="Klenk H.-P."/>
        </authorList>
    </citation>
    <scope>NUCLEOTIDE SEQUENCE [LARGE SCALE GENOMIC DNA]</scope>
    <source>
        <strain evidence="1 2">DSM 29531</strain>
    </source>
</reference>